<dbReference type="PANTHER" id="PTHR16184:SF6">
    <property type="entry name" value="ELONGATOR COMPLEX PROTEIN 6"/>
    <property type="match status" value="1"/>
</dbReference>
<keyword evidence="4" id="KW-1185">Reference proteome</keyword>
<organism evidence="3 4">
    <name type="scientific">Malassezia arunalokei</name>
    <dbReference type="NCBI Taxonomy" id="1514897"/>
    <lineage>
        <taxon>Eukaryota</taxon>
        <taxon>Fungi</taxon>
        <taxon>Dikarya</taxon>
        <taxon>Basidiomycota</taxon>
        <taxon>Ustilaginomycotina</taxon>
        <taxon>Malasseziomycetes</taxon>
        <taxon>Malasseziales</taxon>
        <taxon>Malasseziaceae</taxon>
        <taxon>Malassezia</taxon>
    </lineage>
</organism>
<comment type="pathway">
    <text evidence="1">tRNA modification; 5-methoxycarbonylmethyl-2-thiouridine-tRNA biosynthesis.</text>
</comment>
<dbReference type="GO" id="GO:0033588">
    <property type="term" value="C:elongator holoenzyme complex"/>
    <property type="evidence" value="ECO:0007669"/>
    <property type="project" value="InterPro"/>
</dbReference>
<dbReference type="InterPro" id="IPR027417">
    <property type="entry name" value="P-loop_NTPase"/>
</dbReference>
<comment type="similarity">
    <text evidence="2">Belongs to the ELP6 family.</text>
</comment>
<accession>A0AAJ6CJE0</accession>
<protein>
    <submittedName>
        <fullName evidence="3">Uncharacterized protein</fullName>
    </submittedName>
</protein>
<dbReference type="Gene3D" id="3.40.50.300">
    <property type="entry name" value="P-loop containing nucleotide triphosphate hydrolases"/>
    <property type="match status" value="1"/>
</dbReference>
<name>A0AAJ6CJE0_9BASI</name>
<evidence type="ECO:0000313" key="4">
    <source>
        <dbReference type="Proteomes" id="UP001217582"/>
    </source>
</evidence>
<evidence type="ECO:0000256" key="2">
    <source>
        <dbReference type="ARBA" id="ARBA00008837"/>
    </source>
</evidence>
<dbReference type="InterPro" id="IPR018627">
    <property type="entry name" value="ELP6"/>
</dbReference>
<dbReference type="EMBL" id="CP119916">
    <property type="protein sequence ID" value="WFD14681.1"/>
    <property type="molecule type" value="Genomic_DNA"/>
</dbReference>
<sequence>MSSLTSMLAFAHGGGTIVPPKDAHIHVSDTLDAHGVFVLLQYAIKALQDARQVVWVSARADGSTHLTHIARKAGISLDTPHFVYIDATSLLDDSLLPLHEIIQQALPPPASQSDTQASALVIIDSVSMLQWCLSGTPEHIYHTFVNWLRLLRQTCESLDAALLTLMQADACAAVSHRGTLDQGDERLFRYLLRTADVWVSVSELPSGRAAACDGEFGIYALVRPTMARTSRPSDPIYPFLMERYIPASTKFLYRILPDGTGPKQDDGTRAIVRVWSRGSGADVI</sequence>
<dbReference type="PANTHER" id="PTHR16184">
    <property type="entry name" value="ELONGATOR COMPLEX PROTEIN 6"/>
    <property type="match status" value="1"/>
</dbReference>
<evidence type="ECO:0000256" key="1">
    <source>
        <dbReference type="ARBA" id="ARBA00005043"/>
    </source>
</evidence>
<dbReference type="Proteomes" id="UP001217582">
    <property type="component" value="Chromosome 1"/>
</dbReference>
<proteinExistence type="inferred from homology"/>
<gene>
    <name evidence="3" type="ORF">MARU1_000687</name>
</gene>
<dbReference type="AlphaFoldDB" id="A0AAJ6CJE0"/>
<evidence type="ECO:0000313" key="3">
    <source>
        <dbReference type="EMBL" id="WFD14681.1"/>
    </source>
</evidence>
<reference evidence="3 4" key="1">
    <citation type="submission" date="2023-03" db="EMBL/GenBank/DDBJ databases">
        <title>Mating type loci evolution in Malassezia.</title>
        <authorList>
            <person name="Coelho M.A."/>
        </authorList>
    </citation>
    <scope>NUCLEOTIDE SEQUENCE [LARGE SCALE GENOMIC DNA]</scope>
    <source>
        <strain evidence="3 4">CBS 13387</strain>
    </source>
</reference>
<dbReference type="GO" id="GO:0002098">
    <property type="term" value="P:tRNA wobble uridine modification"/>
    <property type="evidence" value="ECO:0007669"/>
    <property type="project" value="InterPro"/>
</dbReference>